<feature type="transmembrane region" description="Helical" evidence="8">
    <location>
        <begin position="94"/>
        <end position="114"/>
    </location>
</feature>
<evidence type="ECO:0000256" key="3">
    <source>
        <dbReference type="ARBA" id="ARBA00022448"/>
    </source>
</evidence>
<keyword evidence="4" id="KW-1003">Cell membrane</keyword>
<evidence type="ECO:0000256" key="4">
    <source>
        <dbReference type="ARBA" id="ARBA00022475"/>
    </source>
</evidence>
<gene>
    <name evidence="9" type="ORF">SAMN05443529_11764</name>
</gene>
<dbReference type="Pfam" id="PF02028">
    <property type="entry name" value="BCCT"/>
    <property type="match status" value="1"/>
</dbReference>
<dbReference type="OrthoDB" id="9775735at2"/>
<dbReference type="InterPro" id="IPR018093">
    <property type="entry name" value="BCCT_CS"/>
</dbReference>
<feature type="transmembrane region" description="Helical" evidence="8">
    <location>
        <begin position="196"/>
        <end position="229"/>
    </location>
</feature>
<feature type="transmembrane region" description="Helical" evidence="8">
    <location>
        <begin position="481"/>
        <end position="502"/>
    </location>
</feature>
<dbReference type="RefSeq" id="WP_092334441.1">
    <property type="nucleotide sequence ID" value="NZ_FNCP01000017.1"/>
</dbReference>
<dbReference type="PANTHER" id="PTHR30047:SF7">
    <property type="entry name" value="HIGH-AFFINITY CHOLINE TRANSPORT PROTEIN"/>
    <property type="match status" value="1"/>
</dbReference>
<dbReference type="NCBIfam" id="TIGR00842">
    <property type="entry name" value="bcct"/>
    <property type="match status" value="1"/>
</dbReference>
<evidence type="ECO:0000313" key="9">
    <source>
        <dbReference type="EMBL" id="SDH70845.1"/>
    </source>
</evidence>
<dbReference type="PROSITE" id="PS01303">
    <property type="entry name" value="BCCT"/>
    <property type="match status" value="1"/>
</dbReference>
<evidence type="ECO:0000256" key="2">
    <source>
        <dbReference type="ARBA" id="ARBA00005658"/>
    </source>
</evidence>
<evidence type="ECO:0000256" key="1">
    <source>
        <dbReference type="ARBA" id="ARBA00004651"/>
    </source>
</evidence>
<evidence type="ECO:0000313" key="10">
    <source>
        <dbReference type="Proteomes" id="UP000198656"/>
    </source>
</evidence>
<evidence type="ECO:0000256" key="7">
    <source>
        <dbReference type="ARBA" id="ARBA00023136"/>
    </source>
</evidence>
<protein>
    <submittedName>
        <fullName evidence="9">Betaine/carnitine transporter, BCCT family</fullName>
    </submittedName>
</protein>
<keyword evidence="5 8" id="KW-0812">Transmembrane</keyword>
<name>A0A1G8ELR3_9FIRM</name>
<feature type="transmembrane region" description="Helical" evidence="8">
    <location>
        <begin position="395"/>
        <end position="422"/>
    </location>
</feature>
<proteinExistence type="inferred from homology"/>
<feature type="transmembrane region" description="Helical" evidence="8">
    <location>
        <begin position="235"/>
        <end position="256"/>
    </location>
</feature>
<keyword evidence="6 8" id="KW-1133">Transmembrane helix</keyword>
<feature type="transmembrane region" description="Helical" evidence="8">
    <location>
        <begin position="16"/>
        <end position="35"/>
    </location>
</feature>
<feature type="transmembrane region" description="Helical" evidence="8">
    <location>
        <begin position="322"/>
        <end position="340"/>
    </location>
</feature>
<organism evidence="9 10">
    <name type="scientific">Desulfosporosinus hippei DSM 8344</name>
    <dbReference type="NCBI Taxonomy" id="1121419"/>
    <lineage>
        <taxon>Bacteria</taxon>
        <taxon>Bacillati</taxon>
        <taxon>Bacillota</taxon>
        <taxon>Clostridia</taxon>
        <taxon>Eubacteriales</taxon>
        <taxon>Desulfitobacteriaceae</taxon>
        <taxon>Desulfosporosinus</taxon>
    </lineage>
</organism>
<feature type="transmembrane region" description="Helical" evidence="8">
    <location>
        <begin position="56"/>
        <end position="74"/>
    </location>
</feature>
<feature type="transmembrane region" description="Helical" evidence="8">
    <location>
        <begin position="151"/>
        <end position="168"/>
    </location>
</feature>
<keyword evidence="3" id="KW-0813">Transport</keyword>
<feature type="transmembrane region" description="Helical" evidence="8">
    <location>
        <begin position="454"/>
        <end position="475"/>
    </location>
</feature>
<keyword evidence="10" id="KW-1185">Reference proteome</keyword>
<feature type="transmembrane region" description="Helical" evidence="8">
    <location>
        <begin position="268"/>
        <end position="291"/>
    </location>
</feature>
<evidence type="ECO:0000256" key="6">
    <source>
        <dbReference type="ARBA" id="ARBA00022989"/>
    </source>
</evidence>
<dbReference type="Proteomes" id="UP000198656">
    <property type="component" value="Unassembled WGS sequence"/>
</dbReference>
<accession>A0A1G8ELR3</accession>
<dbReference type="AlphaFoldDB" id="A0A1G8ELR3"/>
<comment type="similarity">
    <text evidence="2">Belongs to the BCCT transporter (TC 2.A.15) family.</text>
</comment>
<evidence type="ECO:0000256" key="8">
    <source>
        <dbReference type="SAM" id="Phobius"/>
    </source>
</evidence>
<dbReference type="GO" id="GO:0005886">
    <property type="term" value="C:plasma membrane"/>
    <property type="evidence" value="ECO:0007669"/>
    <property type="project" value="UniProtKB-SubCell"/>
</dbReference>
<comment type="subcellular location">
    <subcellularLocation>
        <location evidence="1">Cell membrane</location>
        <topology evidence="1">Multi-pass membrane protein</topology>
    </subcellularLocation>
</comment>
<dbReference type="STRING" id="1121419.SAMN05443529_11764"/>
<keyword evidence="7 8" id="KW-0472">Membrane</keyword>
<evidence type="ECO:0000256" key="5">
    <source>
        <dbReference type="ARBA" id="ARBA00022692"/>
    </source>
</evidence>
<dbReference type="PANTHER" id="PTHR30047">
    <property type="entry name" value="HIGH-AFFINITY CHOLINE TRANSPORT PROTEIN-RELATED"/>
    <property type="match status" value="1"/>
</dbReference>
<dbReference type="InterPro" id="IPR000060">
    <property type="entry name" value="BCCT_transptr"/>
</dbReference>
<dbReference type="GO" id="GO:0022857">
    <property type="term" value="F:transmembrane transporter activity"/>
    <property type="evidence" value="ECO:0007669"/>
    <property type="project" value="InterPro"/>
</dbReference>
<feature type="transmembrane region" description="Helical" evidence="8">
    <location>
        <begin position="352"/>
        <end position="375"/>
    </location>
</feature>
<sequence>MSQEKSKGIYARINPVVFWGSAILCVLLYAPMLIYGTELQPYVATILKAITYRMDWLWLLFALGCVIFSFWLAFGRYGNVKLGGTDDKPEFSDFSWFSMMFTGGVGAGLVYWSMAEPLYYLKFPPYWNEAFSGQAAQFAIAYGMFHWGLSAWAIFVPGAIAFAYMLYVRKKPYFSPSYACRGVLGNRVDGWLGRAIDIFVVLGLVGGLGTTLGTCVPMMSAVAAGYLGIPDTMTVKVVTTLVIAATFTYSAVSGINSGIKKLSELNSWLCMGLLAFVALVGPTLFLLSFYVDSLGVLATNFLRMSLYTDPITKSGFPQDWTVFYWAWWAAWAMYFGLFVARISKGRTIKNVVINMMVVTSIGCSLFFLVFGGYAVDLQLNQGVALDMIMKDAGAGAMISYVLHTLPLAVIVIPYFLFVMLIFQATTIDTNAYIISSISCKEVKNDQESPRWTRLFWCSLLAVIGIAIMEVGGLPVVQLSSVATGVPIIFIIIMLSLSLLKWLKEDFGGEDKVQVVDYPEED</sequence>
<dbReference type="EMBL" id="FNCP01000017">
    <property type="protein sequence ID" value="SDH70845.1"/>
    <property type="molecule type" value="Genomic_DNA"/>
</dbReference>
<reference evidence="10" key="1">
    <citation type="submission" date="2016-10" db="EMBL/GenBank/DDBJ databases">
        <authorList>
            <person name="Varghese N."/>
            <person name="Submissions S."/>
        </authorList>
    </citation>
    <scope>NUCLEOTIDE SEQUENCE [LARGE SCALE GENOMIC DNA]</scope>
    <source>
        <strain evidence="10">DSM 8344</strain>
    </source>
</reference>